<reference evidence="2 3" key="1">
    <citation type="submission" date="2017-09" db="EMBL/GenBank/DDBJ databases">
        <title>Depth-based differentiation of microbial function through sediment-hosted aquifers and enrichment of novel symbionts in the deep terrestrial subsurface.</title>
        <authorList>
            <person name="Probst A.J."/>
            <person name="Ladd B."/>
            <person name="Jarett J.K."/>
            <person name="Geller-Mcgrath D.E."/>
            <person name="Sieber C.M."/>
            <person name="Emerson J.B."/>
            <person name="Anantharaman K."/>
            <person name="Thomas B.C."/>
            <person name="Malmstrom R."/>
            <person name="Stieglmeier M."/>
            <person name="Klingl A."/>
            <person name="Woyke T."/>
            <person name="Ryan C.M."/>
            <person name="Banfield J.F."/>
        </authorList>
    </citation>
    <scope>NUCLEOTIDE SEQUENCE [LARGE SCALE GENOMIC DNA]</scope>
    <source>
        <strain evidence="2">CG11_big_fil_rev_8_21_14_0_20_46_11</strain>
    </source>
</reference>
<evidence type="ECO:0008006" key="4">
    <source>
        <dbReference type="Google" id="ProtNLM"/>
    </source>
</evidence>
<protein>
    <recommendedName>
        <fullName evidence="4">Ribbon-helix-helix protein CopG domain-containing protein</fullName>
    </recommendedName>
</protein>
<dbReference type="InterPro" id="IPR010985">
    <property type="entry name" value="Ribbon_hlx_hlx"/>
</dbReference>
<dbReference type="SUPFAM" id="SSF47598">
    <property type="entry name" value="Ribbon-helix-helix"/>
    <property type="match status" value="1"/>
</dbReference>
<comment type="caution">
    <text evidence="2">The sequence shown here is derived from an EMBL/GenBank/DDBJ whole genome shotgun (WGS) entry which is preliminary data.</text>
</comment>
<dbReference type="Pfam" id="PF03693">
    <property type="entry name" value="ParD_antitoxin"/>
    <property type="match status" value="1"/>
</dbReference>
<organism evidence="2 3">
    <name type="scientific">Candidatus Taylorbacteria bacterium CG11_big_fil_rev_8_21_14_0_20_46_11</name>
    <dbReference type="NCBI Taxonomy" id="1975025"/>
    <lineage>
        <taxon>Bacteria</taxon>
        <taxon>Candidatus Tayloriibacteriota</taxon>
    </lineage>
</organism>
<dbReference type="EMBL" id="PCVG01000005">
    <property type="protein sequence ID" value="PIQ69176.1"/>
    <property type="molecule type" value="Genomic_DNA"/>
</dbReference>
<dbReference type="AlphaFoldDB" id="A0A2H0KD39"/>
<dbReference type="Proteomes" id="UP000229342">
    <property type="component" value="Unassembled WGS sequence"/>
</dbReference>
<evidence type="ECO:0000313" key="2">
    <source>
        <dbReference type="EMBL" id="PIQ69176.1"/>
    </source>
</evidence>
<evidence type="ECO:0000313" key="3">
    <source>
        <dbReference type="Proteomes" id="UP000229342"/>
    </source>
</evidence>
<dbReference type="InterPro" id="IPR038296">
    <property type="entry name" value="ParD_sf"/>
</dbReference>
<proteinExistence type="predicted"/>
<dbReference type="GO" id="GO:0006355">
    <property type="term" value="P:regulation of DNA-templated transcription"/>
    <property type="evidence" value="ECO:0007669"/>
    <property type="project" value="InterPro"/>
</dbReference>
<sequence length="71" mass="7760">MSTLSVPLPAELEAFISRQVKSGRSPNKAAVVRSALKLLSEEEAVQAVLKAEREPTLRGDLCELAKKLRTK</sequence>
<name>A0A2H0KD39_9BACT</name>
<dbReference type="Gene3D" id="6.10.10.120">
    <property type="entry name" value="Antitoxin ParD1-like"/>
    <property type="match status" value="1"/>
</dbReference>
<dbReference type="InterPro" id="IPR022789">
    <property type="entry name" value="ParD"/>
</dbReference>
<keyword evidence="1" id="KW-1277">Toxin-antitoxin system</keyword>
<evidence type="ECO:0000256" key="1">
    <source>
        <dbReference type="ARBA" id="ARBA00022649"/>
    </source>
</evidence>
<accession>A0A2H0KD39</accession>
<gene>
    <name evidence="2" type="ORF">COV91_00165</name>
</gene>